<accession>A0A7W7LZK7</accession>
<dbReference type="Proteomes" id="UP000579523">
    <property type="component" value="Unassembled WGS sequence"/>
</dbReference>
<feature type="region of interest" description="Disordered" evidence="4">
    <location>
        <begin position="103"/>
        <end position="125"/>
    </location>
</feature>
<proteinExistence type="predicted"/>
<dbReference type="GO" id="GO:0003677">
    <property type="term" value="F:DNA binding"/>
    <property type="evidence" value="ECO:0007669"/>
    <property type="project" value="UniProtKB-UniRule"/>
</dbReference>
<dbReference type="EMBL" id="JACHJI010000004">
    <property type="protein sequence ID" value="MBB4898526.1"/>
    <property type="molecule type" value="Genomic_DNA"/>
</dbReference>
<feature type="domain" description="Core-binding (CB)" evidence="6">
    <location>
        <begin position="39"/>
        <end position="152"/>
    </location>
</feature>
<evidence type="ECO:0000313" key="8">
    <source>
        <dbReference type="Proteomes" id="UP000579523"/>
    </source>
</evidence>
<dbReference type="InterPro" id="IPR050090">
    <property type="entry name" value="Tyrosine_recombinase_XerCD"/>
</dbReference>
<protein>
    <submittedName>
        <fullName evidence="7">Integrase</fullName>
    </submittedName>
</protein>
<dbReference type="PROSITE" id="PS51900">
    <property type="entry name" value="CB"/>
    <property type="match status" value="1"/>
</dbReference>
<feature type="domain" description="Tyr recombinase" evidence="5">
    <location>
        <begin position="197"/>
        <end position="373"/>
    </location>
</feature>
<organism evidence="7 8">
    <name type="scientific">Streptomyces griseomycini</name>
    <dbReference type="NCBI Taxonomy" id="66895"/>
    <lineage>
        <taxon>Bacteria</taxon>
        <taxon>Bacillati</taxon>
        <taxon>Actinomycetota</taxon>
        <taxon>Actinomycetes</taxon>
        <taxon>Kitasatosporales</taxon>
        <taxon>Streptomycetaceae</taxon>
        <taxon>Streptomyces</taxon>
    </lineage>
</organism>
<keyword evidence="8" id="KW-1185">Reference proteome</keyword>
<evidence type="ECO:0000256" key="2">
    <source>
        <dbReference type="ARBA" id="ARBA00023172"/>
    </source>
</evidence>
<dbReference type="Gene3D" id="1.10.443.10">
    <property type="entry name" value="Intergrase catalytic core"/>
    <property type="match status" value="1"/>
</dbReference>
<dbReference type="GO" id="GO:0015074">
    <property type="term" value="P:DNA integration"/>
    <property type="evidence" value="ECO:0007669"/>
    <property type="project" value="InterPro"/>
</dbReference>
<dbReference type="PANTHER" id="PTHR30349:SF81">
    <property type="entry name" value="TYROSINE RECOMBINASE XERC"/>
    <property type="match status" value="1"/>
</dbReference>
<sequence length="400" mass="44746">MTSHLRNQLMEGRAVLPRVGSVVQLETQHPAYAVLDPAGSPVESVTPYLRDLALNDNSPATSRSYANDLLRWFRFLWLLNVTWDKATEGEVAVIVGWLRTAPNPQRRRTRPDAPQPGSVNPRTGKRYLKAGYAPATINHALTVVSSFYDFHRDLGNGPLLNPVPVSEARRRALAHRSPAEAVPAFRRSRLRQRVPATEPRAIPDVMWDEFFAAMNHDRDRAAVLLYVSSGARASELLGVTPADVDWPAQIVYVVSKGTKLREPIPASPQALVVLAAYLDAMGMPAPHEPVFRTRRGPDKPLTYWAMRRVIQRADDRLGTNWSLHDLRHTAAERMANDPNLTLVEVRAILRHADLATTGRYLHARVEDLFAALQTHYQRPRLQPAIAPGYDPDDFRAVFGG</sequence>
<dbReference type="Pfam" id="PF00589">
    <property type="entry name" value="Phage_integrase"/>
    <property type="match status" value="1"/>
</dbReference>
<evidence type="ECO:0000259" key="6">
    <source>
        <dbReference type="PROSITE" id="PS51900"/>
    </source>
</evidence>
<evidence type="ECO:0000313" key="7">
    <source>
        <dbReference type="EMBL" id="MBB4898526.1"/>
    </source>
</evidence>
<dbReference type="InterPro" id="IPR011010">
    <property type="entry name" value="DNA_brk_join_enz"/>
</dbReference>
<comment type="caution">
    <text evidence="7">The sequence shown here is derived from an EMBL/GenBank/DDBJ whole genome shotgun (WGS) entry which is preliminary data.</text>
</comment>
<dbReference type="PROSITE" id="PS51898">
    <property type="entry name" value="TYR_RECOMBINASE"/>
    <property type="match status" value="1"/>
</dbReference>
<evidence type="ECO:0000256" key="3">
    <source>
        <dbReference type="PROSITE-ProRule" id="PRU01248"/>
    </source>
</evidence>
<name>A0A7W7LZK7_9ACTN</name>
<dbReference type="SUPFAM" id="SSF56349">
    <property type="entry name" value="DNA breaking-rejoining enzymes"/>
    <property type="match status" value="1"/>
</dbReference>
<keyword evidence="2" id="KW-0233">DNA recombination</keyword>
<dbReference type="PANTHER" id="PTHR30349">
    <property type="entry name" value="PHAGE INTEGRASE-RELATED"/>
    <property type="match status" value="1"/>
</dbReference>
<dbReference type="InterPro" id="IPR013762">
    <property type="entry name" value="Integrase-like_cat_sf"/>
</dbReference>
<dbReference type="CDD" id="cd00397">
    <property type="entry name" value="DNA_BRE_C"/>
    <property type="match status" value="1"/>
</dbReference>
<dbReference type="InterPro" id="IPR010998">
    <property type="entry name" value="Integrase_recombinase_N"/>
</dbReference>
<gene>
    <name evidence="7" type="ORF">FHS37_002584</name>
</gene>
<evidence type="ECO:0000259" key="5">
    <source>
        <dbReference type="PROSITE" id="PS51898"/>
    </source>
</evidence>
<dbReference type="GO" id="GO:0006310">
    <property type="term" value="P:DNA recombination"/>
    <property type="evidence" value="ECO:0007669"/>
    <property type="project" value="UniProtKB-KW"/>
</dbReference>
<reference evidence="7 8" key="1">
    <citation type="submission" date="2020-08" db="EMBL/GenBank/DDBJ databases">
        <title>Genomic Encyclopedia of Type Strains, Phase III (KMG-III): the genomes of soil and plant-associated and newly described type strains.</title>
        <authorList>
            <person name="Whitman W."/>
        </authorList>
    </citation>
    <scope>NUCLEOTIDE SEQUENCE [LARGE SCALE GENOMIC DNA]</scope>
    <source>
        <strain evidence="7 8">CECT 3273</strain>
    </source>
</reference>
<dbReference type="InterPro" id="IPR002104">
    <property type="entry name" value="Integrase_catalytic"/>
</dbReference>
<dbReference type="InterPro" id="IPR044068">
    <property type="entry name" value="CB"/>
</dbReference>
<dbReference type="Gene3D" id="1.10.150.130">
    <property type="match status" value="1"/>
</dbReference>
<evidence type="ECO:0000256" key="1">
    <source>
        <dbReference type="ARBA" id="ARBA00023125"/>
    </source>
</evidence>
<dbReference type="AlphaFoldDB" id="A0A7W7LZK7"/>
<dbReference type="RefSeq" id="WP_229889934.1">
    <property type="nucleotide sequence ID" value="NZ_BMTK01000010.1"/>
</dbReference>
<evidence type="ECO:0000256" key="4">
    <source>
        <dbReference type="SAM" id="MobiDB-lite"/>
    </source>
</evidence>
<keyword evidence="1 3" id="KW-0238">DNA-binding</keyword>